<sequence>MEIIKAKIQAKVKNIKKITWFLVNLFIFCSLSLNINELGEYAF</sequence>
<evidence type="ECO:0000256" key="1">
    <source>
        <dbReference type="SAM" id="Phobius"/>
    </source>
</evidence>
<organism evidence="2 3">
    <name type="scientific">Pseudoalteromonas piscicida</name>
    <dbReference type="NCBI Taxonomy" id="43662"/>
    <lineage>
        <taxon>Bacteria</taxon>
        <taxon>Pseudomonadati</taxon>
        <taxon>Pseudomonadota</taxon>
        <taxon>Gammaproteobacteria</taxon>
        <taxon>Alteromonadales</taxon>
        <taxon>Pseudoalteromonadaceae</taxon>
        <taxon>Pseudoalteromonas</taxon>
    </lineage>
</organism>
<keyword evidence="1" id="KW-0472">Membrane</keyword>
<proteinExistence type="predicted"/>
<dbReference type="Proteomes" id="UP000016521">
    <property type="component" value="Chromosome I"/>
</dbReference>
<keyword evidence="1" id="KW-0812">Transmembrane</keyword>
<feature type="transmembrane region" description="Helical" evidence="1">
    <location>
        <begin position="18"/>
        <end position="35"/>
    </location>
</feature>
<keyword evidence="3" id="KW-1185">Reference proteome</keyword>
<evidence type="ECO:0000313" key="3">
    <source>
        <dbReference type="Proteomes" id="UP000016521"/>
    </source>
</evidence>
<keyword evidence="1" id="KW-1133">Transmembrane helix</keyword>
<dbReference type="EMBL" id="CP011924">
    <property type="protein sequence ID" value="ATD06942.1"/>
    <property type="molecule type" value="Genomic_DNA"/>
</dbReference>
<reference evidence="2 3" key="1">
    <citation type="submission" date="2015-06" db="EMBL/GenBank/DDBJ databases">
        <authorList>
            <person name="Xie B.-B."/>
            <person name="Rong J.-C."/>
            <person name="Qin Q.-L."/>
            <person name="Zhang Y.-Z."/>
        </authorList>
    </citation>
    <scope>NUCLEOTIDE SEQUENCE [LARGE SCALE GENOMIC DNA]</scope>
    <source>
        <strain evidence="2 3">JCM 20779</strain>
    </source>
</reference>
<accession>A0ABN5CIE1</accession>
<name>A0ABN5CIE1_PSEO7</name>
<evidence type="ECO:0000313" key="2">
    <source>
        <dbReference type="EMBL" id="ATD06942.1"/>
    </source>
</evidence>
<protein>
    <submittedName>
        <fullName evidence="2">Uncharacterized protein</fullName>
    </submittedName>
</protein>
<gene>
    <name evidence="2" type="ORF">PPIS_a1875</name>
</gene>